<dbReference type="AlphaFoldDB" id="A0A926E3A6"/>
<sequence>MVIHHKKLWKNVSIFLAVITVINVAIQVYNARYLQYCTKINELVKGYTFSRIEIKPGVIELGNTDKNIYKAIDFPEYRKYFSISCWQEHGDTANIIIFQTGGAVDDTWGFFFINNPDFNDDLKNTLNLLPFGIYPPERLGPNVYSYSTMTPR</sequence>
<evidence type="ECO:0000313" key="3">
    <source>
        <dbReference type="Proteomes" id="UP000610760"/>
    </source>
</evidence>
<keyword evidence="3" id="KW-1185">Reference proteome</keyword>
<name>A0A926E3A6_9FIRM</name>
<keyword evidence="1" id="KW-1133">Transmembrane helix</keyword>
<gene>
    <name evidence="2" type="ORF">H8710_04510</name>
</gene>
<comment type="caution">
    <text evidence="2">The sequence shown here is derived from an EMBL/GenBank/DDBJ whole genome shotgun (WGS) entry which is preliminary data.</text>
</comment>
<organism evidence="2 3">
    <name type="scientific">Fumia xinanensis</name>
    <dbReference type="NCBI Taxonomy" id="2763659"/>
    <lineage>
        <taxon>Bacteria</taxon>
        <taxon>Bacillati</taxon>
        <taxon>Bacillota</taxon>
        <taxon>Clostridia</taxon>
        <taxon>Eubacteriales</taxon>
        <taxon>Oscillospiraceae</taxon>
        <taxon>Fumia</taxon>
    </lineage>
</organism>
<evidence type="ECO:0000313" key="2">
    <source>
        <dbReference type="EMBL" id="MBC8559329.1"/>
    </source>
</evidence>
<evidence type="ECO:0000256" key="1">
    <source>
        <dbReference type="SAM" id="Phobius"/>
    </source>
</evidence>
<proteinExistence type="predicted"/>
<keyword evidence="1" id="KW-0472">Membrane</keyword>
<protein>
    <submittedName>
        <fullName evidence="2">Uncharacterized protein</fullName>
    </submittedName>
</protein>
<dbReference type="Proteomes" id="UP000610760">
    <property type="component" value="Unassembled WGS sequence"/>
</dbReference>
<accession>A0A926E3A6</accession>
<dbReference type="EMBL" id="JACRSV010000001">
    <property type="protein sequence ID" value="MBC8559329.1"/>
    <property type="molecule type" value="Genomic_DNA"/>
</dbReference>
<keyword evidence="1" id="KW-0812">Transmembrane</keyword>
<dbReference type="RefSeq" id="WP_249294228.1">
    <property type="nucleotide sequence ID" value="NZ_JACRSV010000001.1"/>
</dbReference>
<feature type="transmembrane region" description="Helical" evidence="1">
    <location>
        <begin position="12"/>
        <end position="29"/>
    </location>
</feature>
<reference evidence="2" key="1">
    <citation type="submission" date="2020-08" db="EMBL/GenBank/DDBJ databases">
        <title>Genome public.</title>
        <authorList>
            <person name="Liu C."/>
            <person name="Sun Q."/>
        </authorList>
    </citation>
    <scope>NUCLEOTIDE SEQUENCE</scope>
    <source>
        <strain evidence="2">NSJ-33</strain>
    </source>
</reference>